<keyword evidence="9" id="KW-0539">Nucleus</keyword>
<dbReference type="SMART" id="SM00717">
    <property type="entry name" value="SANT"/>
    <property type="match status" value="1"/>
</dbReference>
<dbReference type="GO" id="GO:0008270">
    <property type="term" value="F:zinc ion binding"/>
    <property type="evidence" value="ECO:0007669"/>
    <property type="project" value="UniProtKB-KW"/>
</dbReference>
<dbReference type="PROSITE" id="PS51294">
    <property type="entry name" value="HTH_MYB"/>
    <property type="match status" value="1"/>
</dbReference>
<feature type="compositionally biased region" description="Basic and acidic residues" evidence="11">
    <location>
        <begin position="751"/>
        <end position="791"/>
    </location>
</feature>
<feature type="domain" description="Myb-like" evidence="12">
    <location>
        <begin position="515"/>
        <end position="565"/>
    </location>
</feature>
<feature type="compositionally biased region" description="Basic and acidic residues" evidence="11">
    <location>
        <begin position="945"/>
        <end position="964"/>
    </location>
</feature>
<evidence type="ECO:0000259" key="14">
    <source>
        <dbReference type="PROSITE" id="PS50934"/>
    </source>
</evidence>
<evidence type="ECO:0000256" key="5">
    <source>
        <dbReference type="ARBA" id="ARBA00022833"/>
    </source>
</evidence>
<dbReference type="Gene3D" id="3.30.60.90">
    <property type="match status" value="1"/>
</dbReference>
<evidence type="ECO:0000256" key="4">
    <source>
        <dbReference type="ARBA" id="ARBA00022771"/>
    </source>
</evidence>
<evidence type="ECO:0000256" key="7">
    <source>
        <dbReference type="ARBA" id="ARBA00023015"/>
    </source>
</evidence>
<dbReference type="PROSITE" id="PS01357">
    <property type="entry name" value="ZF_ZZ_1"/>
    <property type="match status" value="1"/>
</dbReference>
<keyword evidence="2" id="KW-0217">Developmental protein</keyword>
<keyword evidence="4 10" id="KW-0863">Zinc-finger</keyword>
<dbReference type="InterPro" id="IPR052796">
    <property type="entry name" value="Nod_factor_sulfotransferase"/>
</dbReference>
<dbReference type="Gene3D" id="1.10.10.10">
    <property type="entry name" value="Winged helix-like DNA-binding domain superfamily/Winged helix DNA-binding domain"/>
    <property type="match status" value="1"/>
</dbReference>
<feature type="region of interest" description="Disordered" evidence="11">
    <location>
        <begin position="81"/>
        <end position="102"/>
    </location>
</feature>
<dbReference type="Pfam" id="PF04433">
    <property type="entry name" value="SWIRM"/>
    <property type="match status" value="1"/>
</dbReference>
<dbReference type="GO" id="GO:0005634">
    <property type="term" value="C:nucleus"/>
    <property type="evidence" value="ECO:0007669"/>
    <property type="project" value="UniProtKB-SubCell"/>
</dbReference>
<dbReference type="SMART" id="SM00291">
    <property type="entry name" value="ZnF_ZZ"/>
    <property type="match status" value="1"/>
</dbReference>
<sequence length="1094" mass="121172">MECSNMKQHHQYGAYAEPRISFSSGFAATKNDMVKYKEAPVSSDDFEFGVNNFSMITADEIFFDGMILPLKEEVNTTKRMSTLREELSEEDSDSPRSKLKGSSGWWRERLGLGFVKSKKDHKRRTNVLANRLGTLPLSPCRDLGLMKHQEEIVEYFKTRGVSSIFLFRRNLLRRIISVLANTYDRDAKLLNGTHKSHVHSPKEAEILAGYKPVINTTLLITELKKIQETTLKALAYFNTTRHILVHYEDVVENRIVRLDDVQEFLKVPKRELKSRQVKIHLGSLSQHVQNWEEVQTTLKGTSWYSWGKIHPLEERSLPSFFNGKLEGRSSDVYIEIRDWIMRKFHSNPNTQLEGKDLTELEVGDVEAKQEVMEFLDYWGLINFHPFPPPDASSSGGERDGVGDKESLLNSLYRFQADEASSMAAAFVQKPRLAAQATTPSGLFPDPMAAAADDWLKQEGPAVEYHCNSCSADCSLKRYHCPKQADFDLCTECFDSGKFSSDMSSSDFILLEPAKDPGVGSGKWTDQETLLLLEGLEIFKENWSEIAEHVATKTKAQCMLHFLQMPIEDAFLDQIDHKDPSSKDTTDIAVSKDEKPVQKEAPVEKENMNPVVEVEAVKEAPEKEDDNEGKVPQESSSKPGDASEETKEVEADQKTPKVETVIAERCKDEADENIGLKALTEAFEDVGYPITPEASLSFADLGNPVMGLAAFLVRLAGSDAATASARASVKSLNSNSGLLLATRHCFVLDDPPENKTDLTESKSVDAEEKSQKSEDVFLNSDGREMTDADPGKENQNSVSEEKQPGSLTEISARNPDSKGPKVYSNAAATKSSEKPPDIICKLQDKSSGKELKEPLKDGNKLSSEKKAASKATVSKAAADASQPEASKDVEMKDTLQSEKDPQDMVKTAGEKAEQAKEDDHSMPDTSVAEQPIGSASLPENGTGENLNKEGSKEKDVCAGTKDKHNSDKLKRAAISALSAAAVKAKHLAKLEEDQIRQLSGSLIEKQLHKLEAKLSIFNDAESLTARVREQLERSRQRLYHERAQIIAARLGVPPSVSSKASLPANRIATNFANVAQRPPMGMAFPRPPMPRPPGP</sequence>
<dbReference type="Gene3D" id="3.40.50.300">
    <property type="entry name" value="P-loop containing nucleotide triphosphate hydrolases"/>
    <property type="match status" value="1"/>
</dbReference>
<feature type="compositionally biased region" description="Basic and acidic residues" evidence="11">
    <location>
        <begin position="884"/>
        <end position="921"/>
    </location>
</feature>
<dbReference type="PROSITE" id="PS51293">
    <property type="entry name" value="SANT"/>
    <property type="match status" value="1"/>
</dbReference>
<feature type="compositionally biased region" description="Basic and acidic residues" evidence="11">
    <location>
        <begin position="575"/>
        <end position="606"/>
    </location>
</feature>
<feature type="domain" description="HTH myb-type" evidence="16">
    <location>
        <begin position="515"/>
        <end position="569"/>
    </location>
</feature>
<feature type="region of interest" description="Disordered" evidence="11">
    <location>
        <begin position="575"/>
        <end position="655"/>
    </location>
</feature>
<evidence type="ECO:0000259" key="15">
    <source>
        <dbReference type="PROSITE" id="PS51293"/>
    </source>
</evidence>
<evidence type="ECO:0000259" key="16">
    <source>
        <dbReference type="PROSITE" id="PS51294"/>
    </source>
</evidence>
<evidence type="ECO:0000256" key="3">
    <source>
        <dbReference type="ARBA" id="ARBA00022723"/>
    </source>
</evidence>
<feature type="domain" description="SANT" evidence="15">
    <location>
        <begin position="518"/>
        <end position="569"/>
    </location>
</feature>
<feature type="compositionally biased region" description="Low complexity" evidence="11">
    <location>
        <begin position="868"/>
        <end position="880"/>
    </location>
</feature>
<evidence type="ECO:0000259" key="12">
    <source>
        <dbReference type="PROSITE" id="PS50090"/>
    </source>
</evidence>
<evidence type="ECO:0008006" key="19">
    <source>
        <dbReference type="Google" id="ProtNLM"/>
    </source>
</evidence>
<proteinExistence type="predicted"/>
<dbReference type="InterPro" id="IPR000433">
    <property type="entry name" value="Znf_ZZ"/>
</dbReference>
<dbReference type="PANTHER" id="PTHR32175">
    <property type="entry name" value="PROTEIN, PUTATIVE, EXPRESSED-RELATED"/>
    <property type="match status" value="1"/>
</dbReference>
<dbReference type="Proteomes" id="UP000712600">
    <property type="component" value="Unassembled WGS sequence"/>
</dbReference>
<dbReference type="Pfam" id="PF00249">
    <property type="entry name" value="Myb_DNA-binding"/>
    <property type="match status" value="1"/>
</dbReference>
<evidence type="ECO:0000256" key="10">
    <source>
        <dbReference type="PROSITE-ProRule" id="PRU00228"/>
    </source>
</evidence>
<evidence type="ECO:0000313" key="18">
    <source>
        <dbReference type="Proteomes" id="UP000712600"/>
    </source>
</evidence>
<dbReference type="InterPro" id="IPR027417">
    <property type="entry name" value="P-loop_NTPase"/>
</dbReference>
<dbReference type="InterPro" id="IPR001005">
    <property type="entry name" value="SANT/Myb"/>
</dbReference>
<dbReference type="PROSITE" id="PS50090">
    <property type="entry name" value="MYB_LIKE"/>
    <property type="match status" value="1"/>
</dbReference>
<dbReference type="PROSITE" id="PS50135">
    <property type="entry name" value="ZF_ZZ_2"/>
    <property type="match status" value="1"/>
</dbReference>
<evidence type="ECO:0000259" key="13">
    <source>
        <dbReference type="PROSITE" id="PS50135"/>
    </source>
</evidence>
<feature type="domain" description="SWIRM" evidence="14">
    <location>
        <begin position="295"/>
        <end position="392"/>
    </location>
</feature>
<name>A0A8S9SNW1_BRACR</name>
<dbReference type="CDD" id="cd00167">
    <property type="entry name" value="SANT"/>
    <property type="match status" value="1"/>
</dbReference>
<dbReference type="InterPro" id="IPR043145">
    <property type="entry name" value="Znf_ZZ_sf"/>
</dbReference>
<keyword evidence="5" id="KW-0862">Zinc</keyword>
<dbReference type="InterPro" id="IPR017884">
    <property type="entry name" value="SANT_dom"/>
</dbReference>
<comment type="caution">
    <text evidence="17">The sequence shown here is derived from an EMBL/GenBank/DDBJ whole genome shotgun (WGS) entry which is preliminary data.</text>
</comment>
<dbReference type="InterPro" id="IPR032451">
    <property type="entry name" value="SMARCC_C"/>
</dbReference>
<evidence type="ECO:0000256" key="8">
    <source>
        <dbReference type="ARBA" id="ARBA00023163"/>
    </source>
</evidence>
<dbReference type="Pfam" id="PF16495">
    <property type="entry name" value="SWIRM-assoc_1"/>
    <property type="match status" value="1"/>
</dbReference>
<gene>
    <name evidence="17" type="ORF">F2Q69_00032885</name>
</gene>
<dbReference type="InterPro" id="IPR036388">
    <property type="entry name" value="WH-like_DNA-bd_sf"/>
</dbReference>
<dbReference type="AlphaFoldDB" id="A0A8S9SNW1"/>
<evidence type="ECO:0000313" key="17">
    <source>
        <dbReference type="EMBL" id="KAF3601645.1"/>
    </source>
</evidence>
<feature type="compositionally biased region" description="Basic and acidic residues" evidence="11">
    <location>
        <begin position="643"/>
        <end position="655"/>
    </location>
</feature>
<dbReference type="GO" id="GO:0006325">
    <property type="term" value="P:chromatin organization"/>
    <property type="evidence" value="ECO:0007669"/>
    <property type="project" value="UniProtKB-KW"/>
</dbReference>
<evidence type="ECO:0000256" key="1">
    <source>
        <dbReference type="ARBA" id="ARBA00004123"/>
    </source>
</evidence>
<feature type="region of interest" description="Disordered" evidence="11">
    <location>
        <begin position="748"/>
        <end position="964"/>
    </location>
</feature>
<dbReference type="InterPro" id="IPR017930">
    <property type="entry name" value="Myb_dom"/>
</dbReference>
<evidence type="ECO:0000256" key="6">
    <source>
        <dbReference type="ARBA" id="ARBA00022853"/>
    </source>
</evidence>
<dbReference type="PROSITE" id="PS50934">
    <property type="entry name" value="SWIRM"/>
    <property type="match status" value="1"/>
</dbReference>
<reference evidence="17" key="1">
    <citation type="submission" date="2019-12" db="EMBL/GenBank/DDBJ databases">
        <title>Genome sequencing and annotation of Brassica cretica.</title>
        <authorList>
            <person name="Studholme D.J."/>
            <person name="Sarris P."/>
        </authorList>
    </citation>
    <scope>NUCLEOTIDE SEQUENCE</scope>
    <source>
        <strain evidence="17">PFS-109/04</strain>
        <tissue evidence="17">Leaf</tissue>
    </source>
</reference>
<keyword evidence="8" id="KW-0804">Transcription</keyword>
<dbReference type="Pfam" id="PF00569">
    <property type="entry name" value="ZZ"/>
    <property type="match status" value="1"/>
</dbReference>
<evidence type="ECO:0000256" key="11">
    <source>
        <dbReference type="SAM" id="MobiDB-lite"/>
    </source>
</evidence>
<organism evidence="17 18">
    <name type="scientific">Brassica cretica</name>
    <name type="common">Mustard</name>
    <dbReference type="NCBI Taxonomy" id="69181"/>
    <lineage>
        <taxon>Eukaryota</taxon>
        <taxon>Viridiplantae</taxon>
        <taxon>Streptophyta</taxon>
        <taxon>Embryophyta</taxon>
        <taxon>Tracheophyta</taxon>
        <taxon>Spermatophyta</taxon>
        <taxon>Magnoliopsida</taxon>
        <taxon>eudicotyledons</taxon>
        <taxon>Gunneridae</taxon>
        <taxon>Pentapetalae</taxon>
        <taxon>rosids</taxon>
        <taxon>malvids</taxon>
        <taxon>Brassicales</taxon>
        <taxon>Brassicaceae</taxon>
        <taxon>Brassiceae</taxon>
        <taxon>Brassica</taxon>
    </lineage>
</organism>
<dbReference type="EMBL" id="QGKX02000004">
    <property type="protein sequence ID" value="KAF3601645.1"/>
    <property type="molecule type" value="Genomic_DNA"/>
</dbReference>
<dbReference type="SUPFAM" id="SSF57850">
    <property type="entry name" value="RING/U-box"/>
    <property type="match status" value="1"/>
</dbReference>
<keyword evidence="6" id="KW-0156">Chromatin regulator</keyword>
<dbReference type="PANTHER" id="PTHR32175:SF17">
    <property type="entry name" value="P-LOOP CONTAINING NUCLEOSIDE TRIPHOSPHATE HYDROLASES SUPERFAMILY PROTEIN"/>
    <property type="match status" value="1"/>
</dbReference>
<dbReference type="FunFam" id="1.10.10.60:FF:000014">
    <property type="entry name" value="SWI/SNF complex subunit SMARCC2 isoform C"/>
    <property type="match status" value="1"/>
</dbReference>
<comment type="subcellular location">
    <subcellularLocation>
        <location evidence="1">Nucleus</location>
    </subcellularLocation>
</comment>
<evidence type="ECO:0000256" key="9">
    <source>
        <dbReference type="ARBA" id="ARBA00023242"/>
    </source>
</evidence>
<keyword evidence="7" id="KW-0805">Transcription regulation</keyword>
<dbReference type="Gene3D" id="1.10.10.60">
    <property type="entry name" value="Homeodomain-like"/>
    <property type="match status" value="1"/>
</dbReference>
<feature type="domain" description="ZZ-type" evidence="13">
    <location>
        <begin position="461"/>
        <end position="515"/>
    </location>
</feature>
<keyword evidence="3" id="KW-0479">Metal-binding</keyword>
<evidence type="ECO:0000256" key="2">
    <source>
        <dbReference type="ARBA" id="ARBA00022473"/>
    </source>
</evidence>
<protein>
    <recommendedName>
        <fullName evidence="19">SWI/SNF complex subunit SWI3D</fullName>
    </recommendedName>
</protein>
<accession>A0A8S9SNW1</accession>
<feature type="compositionally biased region" description="Basic and acidic residues" evidence="11">
    <location>
        <begin position="830"/>
        <end position="866"/>
    </location>
</feature>
<dbReference type="InterPro" id="IPR009057">
    <property type="entry name" value="Homeodomain-like_sf"/>
</dbReference>
<dbReference type="SUPFAM" id="SSF46689">
    <property type="entry name" value="Homeodomain-like"/>
    <property type="match status" value="2"/>
</dbReference>
<dbReference type="InterPro" id="IPR007526">
    <property type="entry name" value="SWIRM"/>
</dbReference>